<dbReference type="AlphaFoldDB" id="A0AAV9PIE3"/>
<evidence type="ECO:0000313" key="2">
    <source>
        <dbReference type="EMBL" id="KAK5173480.1"/>
    </source>
</evidence>
<proteinExistence type="predicted"/>
<evidence type="ECO:0000256" key="1">
    <source>
        <dbReference type="SAM" id="SignalP"/>
    </source>
</evidence>
<keyword evidence="1" id="KW-0732">Signal</keyword>
<dbReference type="Proteomes" id="UP001337655">
    <property type="component" value="Unassembled WGS sequence"/>
</dbReference>
<keyword evidence="3" id="KW-1185">Reference proteome</keyword>
<accession>A0AAV9PIE3</accession>
<name>A0AAV9PIE3_9PEZI</name>
<dbReference type="EMBL" id="JAVRRT010000003">
    <property type="protein sequence ID" value="KAK5173480.1"/>
    <property type="molecule type" value="Genomic_DNA"/>
</dbReference>
<reference evidence="2 3" key="1">
    <citation type="submission" date="2023-08" db="EMBL/GenBank/DDBJ databases">
        <title>Black Yeasts Isolated from many extreme environments.</title>
        <authorList>
            <person name="Coleine C."/>
            <person name="Stajich J.E."/>
            <person name="Selbmann L."/>
        </authorList>
    </citation>
    <scope>NUCLEOTIDE SEQUENCE [LARGE SCALE GENOMIC DNA]</scope>
    <source>
        <strain evidence="2 3">CCFEE 5935</strain>
    </source>
</reference>
<feature type="chain" id="PRO_5044012748" evidence="1">
    <location>
        <begin position="19"/>
        <end position="467"/>
    </location>
</feature>
<evidence type="ECO:0000313" key="3">
    <source>
        <dbReference type="Proteomes" id="UP001337655"/>
    </source>
</evidence>
<dbReference type="RefSeq" id="XP_064662175.1">
    <property type="nucleotide sequence ID" value="XM_064799420.1"/>
</dbReference>
<protein>
    <submittedName>
        <fullName evidence="2">Uncharacterized protein</fullName>
    </submittedName>
</protein>
<dbReference type="GeneID" id="89923508"/>
<comment type="caution">
    <text evidence="2">The sequence shown here is derived from an EMBL/GenBank/DDBJ whole genome shotgun (WGS) entry which is preliminary data.</text>
</comment>
<gene>
    <name evidence="2" type="ORF">LTR77_002161</name>
</gene>
<sequence>MRTEAILAALVLAASAFAIPDAEPKYHRKGKIGFCSVPGMFCITKRGEPSNEEVAACGGPGRPCNSIKHAAHGIADVLDSAERFGDDEPSWCHAEGAPCHKASKHIGAIAEKAREHYSHVYAREADAVAEADPKYKRKGKMGFCSVPGMFCITKRDAEAKNYIGCGKGQFCATGDIEHDREAYAAHRGRVGHAGEPGTPWLVARDAEPKYHRKGKIGFCSVPGMFCITKRDAEAEANPRFEGVCGRDAHCAIGPEAIEKVREHPHLKSQLKGCGPEGTPCLVLHKDHDVKNIYSRDAEADPKYHRKGKIGFCSVPGMFCITKRSAEATSTFCPPGVPCISGKDAQTVASIIKANDPDYLRKKCNEPGNECHTLKQLQQVFKRIKNDVQLGEKQKEESGDEHLTRCTKGDAKCSVLSLKHAHDKHHGIAAAVKSEEDCHSGNGYCGAIRRDLEELEVMVERAVAEVEE</sequence>
<organism evidence="2 3">
    <name type="scientific">Saxophila tyrrhenica</name>
    <dbReference type="NCBI Taxonomy" id="1690608"/>
    <lineage>
        <taxon>Eukaryota</taxon>
        <taxon>Fungi</taxon>
        <taxon>Dikarya</taxon>
        <taxon>Ascomycota</taxon>
        <taxon>Pezizomycotina</taxon>
        <taxon>Dothideomycetes</taxon>
        <taxon>Dothideomycetidae</taxon>
        <taxon>Mycosphaerellales</taxon>
        <taxon>Extremaceae</taxon>
        <taxon>Saxophila</taxon>
    </lineage>
</organism>
<feature type="signal peptide" evidence="1">
    <location>
        <begin position="1"/>
        <end position="18"/>
    </location>
</feature>